<name>A0A5C3EIJ6_9BASI</name>
<dbReference type="AlphaFoldDB" id="A0A5C3EIJ6"/>
<feature type="region of interest" description="Disordered" evidence="1">
    <location>
        <begin position="443"/>
        <end position="471"/>
    </location>
</feature>
<protein>
    <submittedName>
        <fullName evidence="2">Uncharacterized protein</fullName>
    </submittedName>
</protein>
<feature type="region of interest" description="Disordered" evidence="1">
    <location>
        <begin position="492"/>
        <end position="567"/>
    </location>
</feature>
<evidence type="ECO:0000313" key="2">
    <source>
        <dbReference type="EMBL" id="SPO29885.1"/>
    </source>
</evidence>
<feature type="compositionally biased region" description="Polar residues" evidence="1">
    <location>
        <begin position="787"/>
        <end position="796"/>
    </location>
</feature>
<feature type="compositionally biased region" description="Basic and acidic residues" evidence="1">
    <location>
        <begin position="750"/>
        <end position="760"/>
    </location>
</feature>
<dbReference type="Proteomes" id="UP000324022">
    <property type="component" value="Unassembled WGS sequence"/>
</dbReference>
<feature type="compositionally biased region" description="Basic residues" evidence="1">
    <location>
        <begin position="101"/>
        <end position="111"/>
    </location>
</feature>
<dbReference type="Gene3D" id="3.30.760.10">
    <property type="entry name" value="RNA Cap, Translation Initiation Factor Eif4e"/>
    <property type="match status" value="1"/>
</dbReference>
<feature type="compositionally biased region" description="Low complexity" evidence="1">
    <location>
        <begin position="444"/>
        <end position="461"/>
    </location>
</feature>
<reference evidence="2 3" key="1">
    <citation type="submission" date="2018-03" db="EMBL/GenBank/DDBJ databases">
        <authorList>
            <person name="Guldener U."/>
        </authorList>
    </citation>
    <scope>NUCLEOTIDE SEQUENCE [LARGE SCALE GENOMIC DNA]</scope>
    <source>
        <strain evidence="2 3">NBRC100155</strain>
    </source>
</reference>
<dbReference type="InterPro" id="IPR023398">
    <property type="entry name" value="TIF_eIF4e-like"/>
</dbReference>
<feature type="compositionally biased region" description="Polar residues" evidence="1">
    <location>
        <begin position="837"/>
        <end position="859"/>
    </location>
</feature>
<feature type="region of interest" description="Disordered" evidence="1">
    <location>
        <begin position="580"/>
        <end position="870"/>
    </location>
</feature>
<accession>A0A5C3EIJ6</accession>
<feature type="compositionally biased region" description="Basic and acidic residues" evidence="1">
    <location>
        <begin position="610"/>
        <end position="627"/>
    </location>
</feature>
<feature type="region of interest" description="Disordered" evidence="1">
    <location>
        <begin position="296"/>
        <end position="424"/>
    </location>
</feature>
<feature type="region of interest" description="Disordered" evidence="1">
    <location>
        <begin position="83"/>
        <end position="112"/>
    </location>
</feature>
<feature type="compositionally biased region" description="Low complexity" evidence="1">
    <location>
        <begin position="774"/>
        <end position="786"/>
    </location>
</feature>
<evidence type="ECO:0000256" key="1">
    <source>
        <dbReference type="SAM" id="MobiDB-lite"/>
    </source>
</evidence>
<feature type="compositionally biased region" description="Basic and acidic residues" evidence="1">
    <location>
        <begin position="808"/>
        <end position="835"/>
    </location>
</feature>
<feature type="compositionally biased region" description="Basic and acidic residues" evidence="1">
    <location>
        <begin position="717"/>
        <end position="742"/>
    </location>
</feature>
<feature type="region of interest" description="Disordered" evidence="1">
    <location>
        <begin position="183"/>
        <end position="207"/>
    </location>
</feature>
<gene>
    <name evidence="2" type="ORF">UTRI_06161_B</name>
</gene>
<feature type="compositionally biased region" description="Basic and acidic residues" evidence="1">
    <location>
        <begin position="686"/>
        <end position="697"/>
    </location>
</feature>
<sequence length="892" mass="95794">MATDTADDTKHLVYILNEAGNLDEWLTSHPPSRLGKPAAFNNGVSPQPIWVLGVKSIDEIGELSPTASTETTFVKAKQMESESAAKVSDIQNDDDIPVRSSSKKAGKSKKQCRTEVQDQFHEQIMHMALDHALWSQGRWTMLIRPQQIDSVFIELAKSLASGDLRKQGSIIALRARTLPFEEGSFQTSGNGHKRKKSSSSSKSLASARHAHEAPLGIDIFFRPVWNTNVAKEVLKVVAGVSGRMASFCKPSLYSRLGIRSGHRLASHSSLYTSKHMASPADAKAWVEKHFSGDNAMDESQISSFGDAEPSNNSNVVSSFATPVTNPDKPAVGETAKRELEQEAFSSHTATKADEPALKRARNGGPSSDELQASLPEMPASSSTVKEGQSDMEETQDEPMLPVRRRAARASSDPCLSPMDSASLECHPHTVQKDKIEDTLKSTDTAATPETPAVKTPTAPKPDVALGMEDESQTQIEPSFAFDESKPAHVPAITIMGQKSGKNEDYPASWKRDTKMGLEPQAMTTEGKVVDESKAAATAKENAEKEAWPETSVDVKGSAKSAKEVKETVAPVDTKGEVAVDSMKTAHMADSDAAKDEGMVEPWAAGTSKTPDTESFKAEIKPSDDKAEATSVDASKPVQHKTPFTEASGPIANASEVKTKVASIPEEASAKSLVEKKDNISGAAISKDAKGDKKHATEPGESQPKTEVSMTLTAHTVETMEKIMPAREKRAQEPDTLFHDHKTASALEETEALKDVTDASKDLPQPSLELEESSSESTQITVEQSQEGKATQSSDGHTTIRPPAEAGDTEQHVTEVDTKPEKVNFDHTHKAVHEGIEASTTDPRNSTSGSAIKSESQASTGAPEMSLDELIVEGATTSPIILSQPLDETNAAK</sequence>
<feature type="compositionally biased region" description="Polar residues" evidence="1">
    <location>
        <begin position="702"/>
        <end position="715"/>
    </location>
</feature>
<feature type="compositionally biased region" description="Low complexity" evidence="1">
    <location>
        <begin position="198"/>
        <end position="207"/>
    </location>
</feature>
<organism evidence="2 3">
    <name type="scientific">Ustilago trichophora</name>
    <dbReference type="NCBI Taxonomy" id="86804"/>
    <lineage>
        <taxon>Eukaryota</taxon>
        <taxon>Fungi</taxon>
        <taxon>Dikarya</taxon>
        <taxon>Basidiomycota</taxon>
        <taxon>Ustilaginomycotina</taxon>
        <taxon>Ustilaginomycetes</taxon>
        <taxon>Ustilaginales</taxon>
        <taxon>Ustilaginaceae</taxon>
        <taxon>Ustilago</taxon>
    </lineage>
</organism>
<keyword evidence="3" id="KW-1185">Reference proteome</keyword>
<evidence type="ECO:0000313" key="3">
    <source>
        <dbReference type="Proteomes" id="UP000324022"/>
    </source>
</evidence>
<dbReference type="EMBL" id="OOIN01000030">
    <property type="protein sequence ID" value="SPO29885.1"/>
    <property type="molecule type" value="Genomic_DNA"/>
</dbReference>
<feature type="compositionally biased region" description="Polar residues" evidence="1">
    <location>
        <begin position="297"/>
        <end position="324"/>
    </location>
</feature>
<proteinExistence type="predicted"/>
<feature type="compositionally biased region" description="Basic and acidic residues" evidence="1">
    <location>
        <begin position="586"/>
        <end position="597"/>
    </location>
</feature>
<feature type="compositionally biased region" description="Basic and acidic residues" evidence="1">
    <location>
        <begin position="500"/>
        <end position="515"/>
    </location>
</feature>
<dbReference type="OrthoDB" id="2556767at2759"/>